<evidence type="ECO:0000259" key="2">
    <source>
        <dbReference type="Pfam" id="PF13731"/>
    </source>
</evidence>
<dbReference type="EMBL" id="AJAR01000030">
    <property type="protein sequence ID" value="EOH92444.1"/>
    <property type="molecule type" value="Genomic_DNA"/>
</dbReference>
<feature type="signal peptide" evidence="1">
    <location>
        <begin position="1"/>
        <end position="28"/>
    </location>
</feature>
<dbReference type="PATRIC" id="fig|1158608.3.peg.3042"/>
<evidence type="ECO:0000313" key="5">
    <source>
        <dbReference type="Proteomes" id="UP000013858"/>
    </source>
</evidence>
<protein>
    <recommendedName>
        <fullName evidence="2">WxL domain-containing protein</fullName>
    </recommendedName>
</protein>
<keyword evidence="1" id="KW-0732">Signal</keyword>
<feature type="domain" description="WxL" evidence="2">
    <location>
        <begin position="39"/>
        <end position="261"/>
    </location>
</feature>
<accession>R2SWM7</accession>
<evidence type="ECO:0000313" key="4">
    <source>
        <dbReference type="EMBL" id="EOT61810.1"/>
    </source>
</evidence>
<proteinExistence type="predicted"/>
<organism evidence="3 5">
    <name type="scientific">Enterococcus haemoperoxidus ATCC BAA-382</name>
    <dbReference type="NCBI Taxonomy" id="1158608"/>
    <lineage>
        <taxon>Bacteria</taxon>
        <taxon>Bacillati</taxon>
        <taxon>Bacillota</taxon>
        <taxon>Bacilli</taxon>
        <taxon>Lactobacillales</taxon>
        <taxon>Enterococcaceae</taxon>
        <taxon>Enterococcus</taxon>
    </lineage>
</organism>
<sequence length="263" mass="28063">MKLTHKLAGTALLAAVAVAATAPGVTKAADPAAPGVGEGEIEFTSKTYGSYDSSGVVPPDYTSQSTIDTDSTALLDGPFLVQGMSKLVFNSQSATTGAVTSWAQPTKANAGMTNEVDNRANWVQFKDDRQVDDHGYELKAVISQNFQFNDTEKGKVRNIKGAQITYGNANLVADKDNESLKPSSTGLNKAAKVNETGSELVFKNMEETKGRGRYAVYFGDALDDTQPANESVKLDLPANQAEEIMNGKYVAKITWTLEATPKP</sequence>
<gene>
    <name evidence="4" type="ORF">I583_00792</name>
    <name evidence="3" type="ORF">UAW_03109</name>
</gene>
<dbReference type="EMBL" id="ASVY01000002">
    <property type="protein sequence ID" value="EOT61810.1"/>
    <property type="molecule type" value="Genomic_DNA"/>
</dbReference>
<feature type="chain" id="PRO_5004365835" description="WxL domain-containing protein" evidence="1">
    <location>
        <begin position="29"/>
        <end position="263"/>
    </location>
</feature>
<dbReference type="Proteomes" id="UP000013858">
    <property type="component" value="Unassembled WGS sequence"/>
</dbReference>
<dbReference type="eggNOG" id="ENOG5032CPK">
    <property type="taxonomic scope" value="Bacteria"/>
</dbReference>
<dbReference type="OrthoDB" id="2180277at2"/>
<keyword evidence="6" id="KW-1185">Reference proteome</keyword>
<evidence type="ECO:0000313" key="3">
    <source>
        <dbReference type="EMBL" id="EOH92444.1"/>
    </source>
</evidence>
<reference evidence="3 5" key="1">
    <citation type="submission" date="2013-02" db="EMBL/GenBank/DDBJ databases">
        <title>The Genome Sequence of Enterococcus haemoperoxidus BAA-382.</title>
        <authorList>
            <consortium name="The Broad Institute Genome Sequencing Platform"/>
            <consortium name="The Broad Institute Genome Sequencing Center for Infectious Disease"/>
            <person name="Earl A.M."/>
            <person name="Gilmore M.S."/>
            <person name="Lebreton F."/>
            <person name="Walker B."/>
            <person name="Young S.K."/>
            <person name="Zeng Q."/>
            <person name="Gargeya S."/>
            <person name="Fitzgerald M."/>
            <person name="Haas B."/>
            <person name="Abouelleil A."/>
            <person name="Alvarado L."/>
            <person name="Arachchi H.M."/>
            <person name="Berlin A.M."/>
            <person name="Chapman S.B."/>
            <person name="Dewar J."/>
            <person name="Goldberg J."/>
            <person name="Griggs A."/>
            <person name="Gujja S."/>
            <person name="Hansen M."/>
            <person name="Howarth C."/>
            <person name="Imamovic A."/>
            <person name="Larimer J."/>
            <person name="McCowan C."/>
            <person name="Murphy C."/>
            <person name="Neiman D."/>
            <person name="Pearson M."/>
            <person name="Priest M."/>
            <person name="Roberts A."/>
            <person name="Saif S."/>
            <person name="Shea T."/>
            <person name="Sisk P."/>
            <person name="Sykes S."/>
            <person name="Wortman J."/>
            <person name="Nusbaum C."/>
            <person name="Birren B."/>
        </authorList>
    </citation>
    <scope>NUCLEOTIDE SEQUENCE [LARGE SCALE GENOMIC DNA]</scope>
    <source>
        <strain evidence="3 5">ATCC BAA-382</strain>
    </source>
</reference>
<evidence type="ECO:0000256" key="1">
    <source>
        <dbReference type="SAM" id="SignalP"/>
    </source>
</evidence>
<name>R2SWM7_9ENTE</name>
<dbReference type="Pfam" id="PF13731">
    <property type="entry name" value="WxL"/>
    <property type="match status" value="1"/>
</dbReference>
<dbReference type="RefSeq" id="WP_010763265.1">
    <property type="nucleotide sequence ID" value="NZ_KB946316.1"/>
</dbReference>
<dbReference type="AlphaFoldDB" id="R2SWM7"/>
<dbReference type="Proteomes" id="UP000014197">
    <property type="component" value="Unassembled WGS sequence"/>
</dbReference>
<comment type="caution">
    <text evidence="3">The sequence shown here is derived from an EMBL/GenBank/DDBJ whole genome shotgun (WGS) entry which is preliminary data.</text>
</comment>
<reference evidence="4 6" key="2">
    <citation type="submission" date="2013-03" db="EMBL/GenBank/DDBJ databases">
        <title>The Genome Sequence of Enterococcus haemoperoxidus BAA-382 (PacBio/Illumina hybrid assembly).</title>
        <authorList>
            <consortium name="The Broad Institute Genomics Platform"/>
            <consortium name="The Broad Institute Genome Sequencing Center for Infectious Disease"/>
            <person name="Earl A."/>
            <person name="Russ C."/>
            <person name="Gilmore M."/>
            <person name="Surin D."/>
            <person name="Walker B."/>
            <person name="Young S."/>
            <person name="Zeng Q."/>
            <person name="Gargeya S."/>
            <person name="Fitzgerald M."/>
            <person name="Haas B."/>
            <person name="Abouelleil A."/>
            <person name="Allen A.W."/>
            <person name="Alvarado L."/>
            <person name="Arachchi H.M."/>
            <person name="Berlin A.M."/>
            <person name="Chapman S.B."/>
            <person name="Gainer-Dewar J."/>
            <person name="Goldberg J."/>
            <person name="Griggs A."/>
            <person name="Gujja S."/>
            <person name="Hansen M."/>
            <person name="Howarth C."/>
            <person name="Imamovic A."/>
            <person name="Ireland A."/>
            <person name="Larimer J."/>
            <person name="McCowan C."/>
            <person name="Murphy C."/>
            <person name="Pearson M."/>
            <person name="Poon T.W."/>
            <person name="Priest M."/>
            <person name="Roberts A."/>
            <person name="Saif S."/>
            <person name="Shea T."/>
            <person name="Sisk P."/>
            <person name="Sykes S."/>
            <person name="Wortman J."/>
            <person name="Nusbaum C."/>
            <person name="Birren B."/>
        </authorList>
    </citation>
    <scope>NUCLEOTIDE SEQUENCE [LARGE SCALE GENOMIC DNA]</scope>
    <source>
        <strain evidence="4 6">ATCC BAA-382</strain>
    </source>
</reference>
<dbReference type="InterPro" id="IPR027994">
    <property type="entry name" value="WxL_dom"/>
</dbReference>
<evidence type="ECO:0000313" key="6">
    <source>
        <dbReference type="Proteomes" id="UP000014197"/>
    </source>
</evidence>
<dbReference type="STRING" id="155618.RV06_GL000537"/>